<evidence type="ECO:0000313" key="1">
    <source>
        <dbReference type="EMBL" id="OLP97968.1"/>
    </source>
</evidence>
<keyword evidence="2" id="KW-1185">Reference proteome</keyword>
<organism evidence="1 2">
    <name type="scientific">Symbiodinium microadriaticum</name>
    <name type="common">Dinoflagellate</name>
    <name type="synonym">Zooxanthella microadriatica</name>
    <dbReference type="NCBI Taxonomy" id="2951"/>
    <lineage>
        <taxon>Eukaryota</taxon>
        <taxon>Sar</taxon>
        <taxon>Alveolata</taxon>
        <taxon>Dinophyceae</taxon>
        <taxon>Suessiales</taxon>
        <taxon>Symbiodiniaceae</taxon>
        <taxon>Symbiodinium</taxon>
    </lineage>
</organism>
<dbReference type="Proteomes" id="UP000186817">
    <property type="component" value="Unassembled WGS sequence"/>
</dbReference>
<reference evidence="1 2" key="1">
    <citation type="submission" date="2016-02" db="EMBL/GenBank/DDBJ databases">
        <title>Genome analysis of coral dinoflagellate symbionts highlights evolutionary adaptations to a symbiotic lifestyle.</title>
        <authorList>
            <person name="Aranda M."/>
            <person name="Li Y."/>
            <person name="Liew Y.J."/>
            <person name="Baumgarten S."/>
            <person name="Simakov O."/>
            <person name="Wilson M."/>
            <person name="Piel J."/>
            <person name="Ashoor H."/>
            <person name="Bougouffa S."/>
            <person name="Bajic V.B."/>
            <person name="Ryu T."/>
            <person name="Ravasi T."/>
            <person name="Bayer T."/>
            <person name="Micklem G."/>
            <person name="Kim H."/>
            <person name="Bhak J."/>
            <person name="Lajeunesse T.C."/>
            <person name="Voolstra C.R."/>
        </authorList>
    </citation>
    <scope>NUCLEOTIDE SEQUENCE [LARGE SCALE GENOMIC DNA]</scope>
    <source>
        <strain evidence="1 2">CCMP2467</strain>
    </source>
</reference>
<accession>A0A1Q9DS51</accession>
<evidence type="ECO:0000313" key="2">
    <source>
        <dbReference type="Proteomes" id="UP000186817"/>
    </source>
</evidence>
<proteinExistence type="predicted"/>
<sequence length="250" mass="26750">MRTRSPGNWKLFAMLPGLDKDSELGYPNTALDRLNLAGVELDVEALQAENHNYLRNPSKYVMLLVCRLAVLALVDLYCPSEMQNSKRPGGAGASVAATVGPGAATDPETMEKSPPGIAAVLQQNLTERFMPSAVSLNPDVSLELPRLASFTGAAGALSLREKAAELLESVLDRSQVPLATEMAPAAMASLGMNPKQVPPDITPLERQLRVATSRRVVEELMLMMLAAGGKFVKEESAASEHLGLSTRRAD</sequence>
<dbReference type="AlphaFoldDB" id="A0A1Q9DS51"/>
<protein>
    <submittedName>
        <fullName evidence="1">Uncharacterized protein</fullName>
    </submittedName>
</protein>
<dbReference type="EMBL" id="LSRX01000413">
    <property type="protein sequence ID" value="OLP97968.1"/>
    <property type="molecule type" value="Genomic_DNA"/>
</dbReference>
<comment type="caution">
    <text evidence="1">The sequence shown here is derived from an EMBL/GenBank/DDBJ whole genome shotgun (WGS) entry which is preliminary data.</text>
</comment>
<name>A0A1Q9DS51_SYMMI</name>
<gene>
    <name evidence="1" type="ORF">AK812_SmicGene19631</name>
</gene>